<evidence type="ECO:0000313" key="1">
    <source>
        <dbReference type="EMBL" id="MRX78022.1"/>
    </source>
</evidence>
<dbReference type="OrthoDB" id="6385145at2"/>
<dbReference type="EMBL" id="WKKH01000037">
    <property type="protein sequence ID" value="MRX78022.1"/>
    <property type="molecule type" value="Genomic_DNA"/>
</dbReference>
<comment type="caution">
    <text evidence="1">The sequence shown here is derived from an EMBL/GenBank/DDBJ whole genome shotgun (WGS) entry which is preliminary data.</text>
</comment>
<gene>
    <name evidence="1" type="ORF">GJU39_18235</name>
</gene>
<organism evidence="1 2">
    <name type="scientific">Pedobacter petrophilus</name>
    <dbReference type="NCBI Taxonomy" id="1908241"/>
    <lineage>
        <taxon>Bacteria</taxon>
        <taxon>Pseudomonadati</taxon>
        <taxon>Bacteroidota</taxon>
        <taxon>Sphingobacteriia</taxon>
        <taxon>Sphingobacteriales</taxon>
        <taxon>Sphingobacteriaceae</taxon>
        <taxon>Pedobacter</taxon>
    </lineage>
</organism>
<dbReference type="AlphaFoldDB" id="A0A7K0G323"/>
<evidence type="ECO:0008006" key="3">
    <source>
        <dbReference type="Google" id="ProtNLM"/>
    </source>
</evidence>
<name>A0A7K0G323_9SPHI</name>
<keyword evidence="2" id="KW-1185">Reference proteome</keyword>
<evidence type="ECO:0000313" key="2">
    <source>
        <dbReference type="Proteomes" id="UP000487757"/>
    </source>
</evidence>
<accession>A0A7K0G323</accession>
<dbReference type="InterPro" id="IPR027056">
    <property type="entry name" value="Gluconate_2DH_su3"/>
</dbReference>
<proteinExistence type="predicted"/>
<protein>
    <recommendedName>
        <fullName evidence="3">Gluconate 2-dehydrogenase subunit 3 family protein</fullName>
    </recommendedName>
</protein>
<dbReference type="Pfam" id="PF13618">
    <property type="entry name" value="Gluconate_2-dh3"/>
    <property type="match status" value="1"/>
</dbReference>
<reference evidence="1 2" key="1">
    <citation type="submission" date="2019-11" db="EMBL/GenBank/DDBJ databases">
        <title>Pedobacter petrophilus genome.</title>
        <authorList>
            <person name="Feldbauer M.J."/>
            <person name="Newman J.D."/>
        </authorList>
    </citation>
    <scope>NUCLEOTIDE SEQUENCE [LARGE SCALE GENOMIC DNA]</scope>
    <source>
        <strain evidence="1 2">LMG 29686</strain>
    </source>
</reference>
<dbReference type="Proteomes" id="UP000487757">
    <property type="component" value="Unassembled WGS sequence"/>
</dbReference>
<sequence>MLFLQLNKKIGEIIYSWYSIKAMDLYFSKMTRRNYIQQLLLLIGSSMLIPGCVEPGGLISEKLKYIKLTANQEKIFTHYLDNLLPSNQTYGARELKLNLFILTMFDDCYSESDQERLGKGLMELEKVCEKKSKDFIAMNYAEKKSFYQILNTNKTHSQDFKFLLKEVYRWAVKGYQNSEYVMTKLVPYQLVPGHFYGCIKLKA</sequence>